<protein>
    <submittedName>
        <fullName evidence="2">Helix-turn-helix transcriptional regulator</fullName>
    </submittedName>
</protein>
<organism evidence="2 3">
    <name type="scientific">Curtobacterium citri</name>
    <dbReference type="NCBI Taxonomy" id="3055139"/>
    <lineage>
        <taxon>Bacteria</taxon>
        <taxon>Bacillati</taxon>
        <taxon>Actinomycetota</taxon>
        <taxon>Actinomycetes</taxon>
        <taxon>Micrococcales</taxon>
        <taxon>Microbacteriaceae</taxon>
        <taxon>Curtobacterium</taxon>
    </lineage>
</organism>
<dbReference type="Pfam" id="PF01381">
    <property type="entry name" value="HTH_3"/>
    <property type="match status" value="1"/>
</dbReference>
<proteinExistence type="predicted"/>
<dbReference type="PROSITE" id="PS50943">
    <property type="entry name" value="HTH_CROC1"/>
    <property type="match status" value="1"/>
</dbReference>
<dbReference type="SMART" id="SM00530">
    <property type="entry name" value="HTH_XRE"/>
    <property type="match status" value="1"/>
</dbReference>
<dbReference type="InterPro" id="IPR010982">
    <property type="entry name" value="Lambda_DNA-bd_dom_sf"/>
</dbReference>
<gene>
    <name evidence="2" type="ORF">QUG92_11820</name>
</gene>
<dbReference type="InterPro" id="IPR001387">
    <property type="entry name" value="Cro/C1-type_HTH"/>
</dbReference>
<evidence type="ECO:0000313" key="3">
    <source>
        <dbReference type="Proteomes" id="UP001237823"/>
    </source>
</evidence>
<evidence type="ECO:0000313" key="2">
    <source>
        <dbReference type="EMBL" id="MDM7885794.1"/>
    </source>
</evidence>
<feature type="domain" description="HTH cro/C1-type" evidence="1">
    <location>
        <begin position="18"/>
        <end position="74"/>
    </location>
</feature>
<dbReference type="SUPFAM" id="SSF47413">
    <property type="entry name" value="lambda repressor-like DNA-binding domains"/>
    <property type="match status" value="1"/>
</dbReference>
<name>A0ABT7TA48_9MICO</name>
<dbReference type="CDD" id="cd00093">
    <property type="entry name" value="HTH_XRE"/>
    <property type="match status" value="1"/>
</dbReference>
<dbReference type="EMBL" id="JAUCML010000007">
    <property type="protein sequence ID" value="MDM7885794.1"/>
    <property type="molecule type" value="Genomic_DNA"/>
</dbReference>
<accession>A0ABT7TA48</accession>
<dbReference type="RefSeq" id="WP_289459203.1">
    <property type="nucleotide sequence ID" value="NZ_JAUCML010000007.1"/>
</dbReference>
<dbReference type="Proteomes" id="UP001237823">
    <property type="component" value="Unassembled WGS sequence"/>
</dbReference>
<evidence type="ECO:0000259" key="1">
    <source>
        <dbReference type="PROSITE" id="PS50943"/>
    </source>
</evidence>
<reference evidence="2 3" key="1">
    <citation type="submission" date="2023-06" db="EMBL/GenBank/DDBJ databases">
        <authorList>
            <person name="Feng G."/>
            <person name="Li J."/>
            <person name="Zhu H."/>
        </authorList>
    </citation>
    <scope>NUCLEOTIDE SEQUENCE [LARGE SCALE GENOMIC DNA]</scope>
    <source>
        <strain evidence="2 3">RHCKG23</strain>
    </source>
</reference>
<comment type="caution">
    <text evidence="2">The sequence shown here is derived from an EMBL/GenBank/DDBJ whole genome shotgun (WGS) entry which is preliminary data.</text>
</comment>
<dbReference type="Gene3D" id="1.10.260.40">
    <property type="entry name" value="lambda repressor-like DNA-binding domains"/>
    <property type="match status" value="1"/>
</dbReference>
<sequence length="173" mass="18717">MAEVPVPVPRPIPASELIRDARTRAGLTQVQLAARAGVTQSVISTYENGRREPSLTALQRLVRAAGFEASVDLLPSCAPPPLHDRVAAARDDLVAAVRRNGGTRPRLVPAERRAHERSRQRDAVGLLVDLEPGAGIFTLMRIQDEAERLLDAEVEVLDGAGTDPERCRKAVPL</sequence>
<keyword evidence="3" id="KW-1185">Reference proteome</keyword>